<proteinExistence type="predicted"/>
<sequence>MAISFLFALSQLLCGIFVCLSASFLDLLDLLGMKSLGALLMGVFDLIVENVRACLSGWRNVEWTRENVRILEVADACTKSTAEHPCLVDRPGLLPSREISHTDSDDSFVVVTDTVDSVIVVDNSATGFKMELTLAGLDKS</sequence>
<keyword evidence="2" id="KW-1185">Reference proteome</keyword>
<evidence type="ECO:0000313" key="1">
    <source>
        <dbReference type="EMBL" id="KAF7129413.1"/>
    </source>
</evidence>
<dbReference type="AlphaFoldDB" id="A0A834GFJ3"/>
<comment type="caution">
    <text evidence="1">The sequence shown here is derived from an EMBL/GenBank/DDBJ whole genome shotgun (WGS) entry which is preliminary data.</text>
</comment>
<accession>A0A834GFJ3</accession>
<name>A0A834GFJ3_RHOSS</name>
<protein>
    <submittedName>
        <fullName evidence="1">Uncharacterized protein</fullName>
    </submittedName>
</protein>
<evidence type="ECO:0000313" key="2">
    <source>
        <dbReference type="Proteomes" id="UP000626092"/>
    </source>
</evidence>
<gene>
    <name evidence="1" type="ORF">RHSIM_Rhsim10G0135500</name>
</gene>
<dbReference type="Proteomes" id="UP000626092">
    <property type="component" value="Unassembled WGS sequence"/>
</dbReference>
<reference evidence="1" key="1">
    <citation type="submission" date="2019-11" db="EMBL/GenBank/DDBJ databases">
        <authorList>
            <person name="Liu Y."/>
            <person name="Hou J."/>
            <person name="Li T.-Q."/>
            <person name="Guan C.-H."/>
            <person name="Wu X."/>
            <person name="Wu H.-Z."/>
            <person name="Ling F."/>
            <person name="Zhang R."/>
            <person name="Shi X.-G."/>
            <person name="Ren J.-P."/>
            <person name="Chen E.-F."/>
            <person name="Sun J.-M."/>
        </authorList>
    </citation>
    <scope>NUCLEOTIDE SEQUENCE</scope>
    <source>
        <strain evidence="1">Adult_tree_wgs_1</strain>
        <tissue evidence="1">Leaves</tissue>
    </source>
</reference>
<organism evidence="1 2">
    <name type="scientific">Rhododendron simsii</name>
    <name type="common">Sims's rhododendron</name>
    <dbReference type="NCBI Taxonomy" id="118357"/>
    <lineage>
        <taxon>Eukaryota</taxon>
        <taxon>Viridiplantae</taxon>
        <taxon>Streptophyta</taxon>
        <taxon>Embryophyta</taxon>
        <taxon>Tracheophyta</taxon>
        <taxon>Spermatophyta</taxon>
        <taxon>Magnoliopsida</taxon>
        <taxon>eudicotyledons</taxon>
        <taxon>Gunneridae</taxon>
        <taxon>Pentapetalae</taxon>
        <taxon>asterids</taxon>
        <taxon>Ericales</taxon>
        <taxon>Ericaceae</taxon>
        <taxon>Ericoideae</taxon>
        <taxon>Rhodoreae</taxon>
        <taxon>Rhododendron</taxon>
    </lineage>
</organism>
<dbReference type="EMBL" id="WJXA01000010">
    <property type="protein sequence ID" value="KAF7129413.1"/>
    <property type="molecule type" value="Genomic_DNA"/>
</dbReference>